<gene>
    <name evidence="3" type="ORF">COHA_002800</name>
</gene>
<dbReference type="EMBL" id="JADXDR010000037">
    <property type="protein sequence ID" value="KAI7843558.1"/>
    <property type="molecule type" value="Genomic_DNA"/>
</dbReference>
<feature type="compositionally biased region" description="Low complexity" evidence="1">
    <location>
        <begin position="233"/>
        <end position="246"/>
    </location>
</feature>
<comment type="caution">
    <text evidence="3">The sequence shown here is derived from an EMBL/GenBank/DDBJ whole genome shotgun (WGS) entry which is preliminary data.</text>
</comment>
<feature type="region of interest" description="Disordered" evidence="1">
    <location>
        <begin position="193"/>
        <end position="281"/>
    </location>
</feature>
<dbReference type="SUPFAM" id="SSF81383">
    <property type="entry name" value="F-box domain"/>
    <property type="match status" value="1"/>
</dbReference>
<feature type="compositionally biased region" description="Low complexity" evidence="1">
    <location>
        <begin position="206"/>
        <end position="224"/>
    </location>
</feature>
<dbReference type="SMART" id="SM00256">
    <property type="entry name" value="FBOX"/>
    <property type="match status" value="1"/>
</dbReference>
<dbReference type="Gene3D" id="1.20.1280.50">
    <property type="match status" value="1"/>
</dbReference>
<dbReference type="Pfam" id="PF12937">
    <property type="entry name" value="F-box-like"/>
    <property type="match status" value="1"/>
</dbReference>
<dbReference type="InterPro" id="IPR001810">
    <property type="entry name" value="F-box_dom"/>
</dbReference>
<protein>
    <recommendedName>
        <fullName evidence="2">F-box domain-containing protein</fullName>
    </recommendedName>
</protein>
<evidence type="ECO:0000259" key="2">
    <source>
        <dbReference type="PROSITE" id="PS50181"/>
    </source>
</evidence>
<proteinExistence type="predicted"/>
<dbReference type="Proteomes" id="UP001205105">
    <property type="component" value="Unassembled WGS sequence"/>
</dbReference>
<dbReference type="InterPro" id="IPR036047">
    <property type="entry name" value="F-box-like_dom_sf"/>
</dbReference>
<dbReference type="CDD" id="cd09917">
    <property type="entry name" value="F-box_SF"/>
    <property type="match status" value="1"/>
</dbReference>
<reference evidence="3" key="1">
    <citation type="submission" date="2020-11" db="EMBL/GenBank/DDBJ databases">
        <title>Chlorella ohadii genome sequencing and assembly.</title>
        <authorList>
            <person name="Murik O."/>
            <person name="Treves H."/>
            <person name="Kedem I."/>
            <person name="Shotland Y."/>
            <person name="Kaplan A."/>
        </authorList>
    </citation>
    <scope>NUCLEOTIDE SEQUENCE</scope>
    <source>
        <strain evidence="3">1</strain>
    </source>
</reference>
<dbReference type="PROSITE" id="PS50181">
    <property type="entry name" value="FBOX"/>
    <property type="match status" value="1"/>
</dbReference>
<evidence type="ECO:0000313" key="4">
    <source>
        <dbReference type="Proteomes" id="UP001205105"/>
    </source>
</evidence>
<evidence type="ECO:0000256" key="1">
    <source>
        <dbReference type="SAM" id="MobiDB-lite"/>
    </source>
</evidence>
<evidence type="ECO:0000313" key="3">
    <source>
        <dbReference type="EMBL" id="KAI7843558.1"/>
    </source>
</evidence>
<organism evidence="3 4">
    <name type="scientific">Chlorella ohadii</name>
    <dbReference type="NCBI Taxonomy" id="2649997"/>
    <lineage>
        <taxon>Eukaryota</taxon>
        <taxon>Viridiplantae</taxon>
        <taxon>Chlorophyta</taxon>
        <taxon>core chlorophytes</taxon>
        <taxon>Trebouxiophyceae</taxon>
        <taxon>Chlorellales</taxon>
        <taxon>Chlorellaceae</taxon>
        <taxon>Chlorella clade</taxon>
        <taxon>Chlorella</taxon>
    </lineage>
</organism>
<accession>A0AAD5H7A3</accession>
<feature type="domain" description="F-box" evidence="2">
    <location>
        <begin position="6"/>
        <end position="52"/>
    </location>
</feature>
<name>A0AAD5H7A3_9CHLO</name>
<keyword evidence="4" id="KW-1185">Reference proteome</keyword>
<sequence length="281" mass="29458">MAAEQEASWAELPLDLLTAVLSCLPAKDLVACASVCTAWRAAADQEGLWALQRHRDFPQADDATVAVLLERAGGSSGGSESSGSSGSRRVQQHRAAKLAYWWLAREWTCERCQQWFTDGTNSPSACCFHTGILFSGGLMNGEALRFTCCNRRAHQIANGVRDGNGCTSAFHCGGRSAWQRHNTGVKPRELPLEISVPGSSSRHDSCGSSSSSGKARSSGRAVGSDSGGGSTGGSSSSSPWGSLPGSPARPSPDPQEWHPNQRPGLLELPSRLFSSGSGGAA</sequence>
<dbReference type="AlphaFoldDB" id="A0AAD5H7A3"/>